<evidence type="ECO:0000256" key="1">
    <source>
        <dbReference type="SAM" id="MobiDB-lite"/>
    </source>
</evidence>
<name>A0A292PZA4_9PEZI</name>
<dbReference type="Proteomes" id="UP001412239">
    <property type="component" value="Unassembled WGS sequence"/>
</dbReference>
<evidence type="ECO:0000313" key="2">
    <source>
        <dbReference type="EMBL" id="CUS12899.1"/>
    </source>
</evidence>
<accession>A0A292PZA4</accession>
<keyword evidence="3" id="KW-1185">Reference proteome</keyword>
<gene>
    <name evidence="2" type="ORF">GSTUAT00003019001</name>
</gene>
<reference evidence="2" key="1">
    <citation type="submission" date="2015-10" db="EMBL/GenBank/DDBJ databases">
        <authorList>
            <person name="Regsiter A."/>
            <person name="william w."/>
        </authorList>
    </citation>
    <scope>NUCLEOTIDE SEQUENCE</scope>
    <source>
        <strain evidence="2">Montdore</strain>
    </source>
</reference>
<evidence type="ECO:0000313" key="3">
    <source>
        <dbReference type="Proteomes" id="UP001412239"/>
    </source>
</evidence>
<proteinExistence type="predicted"/>
<dbReference type="AlphaFoldDB" id="A0A292PZA4"/>
<protein>
    <submittedName>
        <fullName evidence="2">Uncharacterized protein</fullName>
    </submittedName>
</protein>
<dbReference type="EMBL" id="LN890981">
    <property type="protein sequence ID" value="CUS12899.1"/>
    <property type="molecule type" value="Genomic_DNA"/>
</dbReference>
<organism evidence="2 3">
    <name type="scientific">Tuber aestivum</name>
    <name type="common">summer truffle</name>
    <dbReference type="NCBI Taxonomy" id="59557"/>
    <lineage>
        <taxon>Eukaryota</taxon>
        <taxon>Fungi</taxon>
        <taxon>Dikarya</taxon>
        <taxon>Ascomycota</taxon>
        <taxon>Pezizomycotina</taxon>
        <taxon>Pezizomycetes</taxon>
        <taxon>Pezizales</taxon>
        <taxon>Tuberaceae</taxon>
        <taxon>Tuber</taxon>
    </lineage>
</organism>
<sequence length="108" mass="11777">MPKSRAIPPLYHCAVYQSLDNNTSPQEITGVGFLYPIDCGGPPEKQEENQNRRLSQEVGEAGWTISVGMAEKSVSWKEDKTPMSGVSKKVRVEKRKLGGNAAAQQAMG</sequence>
<feature type="region of interest" description="Disordered" evidence="1">
    <location>
        <begin position="75"/>
        <end position="108"/>
    </location>
</feature>